<dbReference type="KEGG" id="pns:A9D12_12465"/>
<organism evidence="1 2">
    <name type="scientific">Erythrobacter neustonensis</name>
    <dbReference type="NCBI Taxonomy" id="1112"/>
    <lineage>
        <taxon>Bacteria</taxon>
        <taxon>Pseudomonadati</taxon>
        <taxon>Pseudomonadota</taxon>
        <taxon>Alphaproteobacteria</taxon>
        <taxon>Sphingomonadales</taxon>
        <taxon>Erythrobacteraceae</taxon>
        <taxon>Erythrobacter/Porphyrobacter group</taxon>
        <taxon>Erythrobacter</taxon>
    </lineage>
</organism>
<dbReference type="PIRSF" id="PIRSF032131">
    <property type="entry name" value="UCP032131"/>
    <property type="match status" value="1"/>
</dbReference>
<gene>
    <name evidence="1" type="ORF">A9D12_12465</name>
</gene>
<accession>A0A192D550</accession>
<protein>
    <submittedName>
        <fullName evidence="1">Uncharacterized protein</fullName>
    </submittedName>
</protein>
<evidence type="ECO:0000313" key="2">
    <source>
        <dbReference type="Proteomes" id="UP000078263"/>
    </source>
</evidence>
<keyword evidence="2" id="KW-1185">Reference proteome</keyword>
<dbReference type="OrthoDB" id="9799894at2"/>
<reference evidence="1 2" key="1">
    <citation type="submission" date="2016-05" db="EMBL/GenBank/DDBJ databases">
        <title>Compelete Genome Sequence of Bacteriochlorophyll-Synthesizing Bacterium Porphyrobacter neustonensis DSM 9434.</title>
        <authorList>
            <person name="Shi X.-L."/>
            <person name="Wu Y.-H."/>
            <person name="Cheng H."/>
            <person name="Xu L."/>
            <person name="Zhang X.-Q."/>
            <person name="Wang C.-S."/>
            <person name="Xu X.-W."/>
        </authorList>
    </citation>
    <scope>NUCLEOTIDE SEQUENCE [LARGE SCALE GENOMIC DNA]</scope>
    <source>
        <strain evidence="1 2">DSM 9434</strain>
    </source>
</reference>
<dbReference type="Pfam" id="PF06676">
    <property type="entry name" value="DUF1178"/>
    <property type="match status" value="1"/>
</dbReference>
<dbReference type="AlphaFoldDB" id="A0A192D550"/>
<dbReference type="STRING" id="1112.A9D12_12465"/>
<dbReference type="Proteomes" id="UP000078263">
    <property type="component" value="Chromosome"/>
</dbReference>
<dbReference type="RefSeq" id="WP_068352309.1">
    <property type="nucleotide sequence ID" value="NZ_CP016033.1"/>
</dbReference>
<evidence type="ECO:0000313" key="1">
    <source>
        <dbReference type="EMBL" id="ANK13618.1"/>
    </source>
</evidence>
<dbReference type="EMBL" id="CP016033">
    <property type="protein sequence ID" value="ANK13618.1"/>
    <property type="molecule type" value="Genomic_DNA"/>
</dbReference>
<name>A0A192D550_9SPHN</name>
<dbReference type="InterPro" id="IPR009562">
    <property type="entry name" value="DUF1178"/>
</dbReference>
<proteinExistence type="predicted"/>
<sequence length="155" mass="16662">MIVFDLACSHHHRFEGWFGSSADFEDQRAQGLLTCPACGCAQIAKAPMAPAVPAKANARGLSVPDRLAQPMANTPMPPEFQKAFAALAKMQAEALKQSTWVGDKFVAETRKMHYGERDEAPIHGQASLAEAKALIEEGVPVAPLLFPVAPPDKLN</sequence>